<proteinExistence type="predicted"/>
<reference evidence="1" key="1">
    <citation type="journal article" date="2014" name="Front. Microbiol.">
        <title>High frequency of phylogenetically diverse reductive dehalogenase-homologous genes in deep subseafloor sedimentary metagenomes.</title>
        <authorList>
            <person name="Kawai M."/>
            <person name="Futagami T."/>
            <person name="Toyoda A."/>
            <person name="Takaki Y."/>
            <person name="Nishi S."/>
            <person name="Hori S."/>
            <person name="Arai W."/>
            <person name="Tsubouchi T."/>
            <person name="Morono Y."/>
            <person name="Uchiyama I."/>
            <person name="Ito T."/>
            <person name="Fujiyama A."/>
            <person name="Inagaki F."/>
            <person name="Takami H."/>
        </authorList>
    </citation>
    <scope>NUCLEOTIDE SEQUENCE</scope>
    <source>
        <strain evidence="1">Expedition CK06-06</strain>
    </source>
</reference>
<dbReference type="SUPFAM" id="SSF81301">
    <property type="entry name" value="Nucleotidyltransferase"/>
    <property type="match status" value="1"/>
</dbReference>
<dbReference type="InterPro" id="IPR043519">
    <property type="entry name" value="NT_sf"/>
</dbReference>
<name>X1CIJ3_9ZZZZ</name>
<feature type="non-terminal residue" evidence="1">
    <location>
        <position position="71"/>
    </location>
</feature>
<accession>X1CIJ3</accession>
<evidence type="ECO:0000313" key="1">
    <source>
        <dbReference type="EMBL" id="GAH07467.1"/>
    </source>
</evidence>
<dbReference type="AlphaFoldDB" id="X1CIJ3"/>
<dbReference type="EMBL" id="BART01030804">
    <property type="protein sequence ID" value="GAH07467.1"/>
    <property type="molecule type" value="Genomic_DNA"/>
</dbReference>
<sequence>MFEELLIRIAKTLDNNNIPYMIIGGQAVLLYGEPRLTKDIDITLGVSIDKLSELLNIIKKIELMPLPENII</sequence>
<comment type="caution">
    <text evidence="1">The sequence shown here is derived from an EMBL/GenBank/DDBJ whole genome shotgun (WGS) entry which is preliminary data.</text>
</comment>
<dbReference type="Gene3D" id="3.30.460.40">
    <property type="match status" value="1"/>
</dbReference>
<protein>
    <submittedName>
        <fullName evidence="1">Uncharacterized protein</fullName>
    </submittedName>
</protein>
<organism evidence="1">
    <name type="scientific">marine sediment metagenome</name>
    <dbReference type="NCBI Taxonomy" id="412755"/>
    <lineage>
        <taxon>unclassified sequences</taxon>
        <taxon>metagenomes</taxon>
        <taxon>ecological metagenomes</taxon>
    </lineage>
</organism>
<gene>
    <name evidence="1" type="ORF">S01H4_53659</name>
</gene>